<sequence>MVLSTFHAILNSPKPKSKLSLSKQPLMICYARPARWPSSGHTCDRTFRKSEDANRGEAIWGLAAPGVYPWPLGAVAAHHFRPSTADSEAIRVVRALVKEDIVIRDLPLAPPSPTTPDSTTATISAAATTAAAATTTATATTTAAAATATIIPASFPPPVSAPLDVVSSLHFWMSSPPKSDGPNLNPGRDQPTRLNQLEMLVAALQNQLRQAKTQIVTLQGEMDLLLREKEAGLPVPTSTNPGYHTLPKTSERHQKSLSLTIPDGISGMWNRPLSPAIGEAIHKKESRSPLLENRSPLFGSSPTPKSPPQFSRPVIPPLKLSPDPPAAQRMRPRAPTPLEIPLPDGTKKQGGYRGSLPPLEIPTPPSGGLYLPPLSTTSSMITLGCLDPADWEGSAQDELALNNAQATTTPSSSASCAAATPPAAPK</sequence>
<evidence type="ECO:0000313" key="3">
    <source>
        <dbReference type="EMBL" id="KAJ4458549.1"/>
    </source>
</evidence>
<name>A0ABQ8UH44_9EUKA</name>
<dbReference type="Proteomes" id="UP001141327">
    <property type="component" value="Unassembled WGS sequence"/>
</dbReference>
<evidence type="ECO:0000256" key="1">
    <source>
        <dbReference type="SAM" id="Coils"/>
    </source>
</evidence>
<feature type="region of interest" description="Disordered" evidence="2">
    <location>
        <begin position="233"/>
        <end position="253"/>
    </location>
</feature>
<feature type="region of interest" description="Disordered" evidence="2">
    <location>
        <begin position="285"/>
        <end position="352"/>
    </location>
</feature>
<reference evidence="3" key="1">
    <citation type="journal article" date="2022" name="bioRxiv">
        <title>Genomics of Preaxostyla Flagellates Illuminates Evolutionary Transitions and the Path Towards Mitochondrial Loss.</title>
        <authorList>
            <person name="Novak L.V.F."/>
            <person name="Treitli S.C."/>
            <person name="Pyrih J."/>
            <person name="Halakuc P."/>
            <person name="Pipaliya S.V."/>
            <person name="Vacek V."/>
            <person name="Brzon O."/>
            <person name="Soukal P."/>
            <person name="Eme L."/>
            <person name="Dacks J.B."/>
            <person name="Karnkowska A."/>
            <person name="Elias M."/>
            <person name="Hampl V."/>
        </authorList>
    </citation>
    <scope>NUCLEOTIDE SEQUENCE</scope>
    <source>
        <strain evidence="3">RCP-MX</strain>
    </source>
</reference>
<proteinExistence type="predicted"/>
<keyword evidence="4" id="KW-1185">Reference proteome</keyword>
<accession>A0ABQ8UH44</accession>
<feature type="coiled-coil region" evidence="1">
    <location>
        <begin position="194"/>
        <end position="228"/>
    </location>
</feature>
<keyword evidence="1" id="KW-0175">Coiled coil</keyword>
<evidence type="ECO:0000313" key="4">
    <source>
        <dbReference type="Proteomes" id="UP001141327"/>
    </source>
</evidence>
<feature type="compositionally biased region" description="Low complexity" evidence="2">
    <location>
        <begin position="406"/>
        <end position="426"/>
    </location>
</feature>
<gene>
    <name evidence="3" type="ORF">PAPYR_5749</name>
</gene>
<comment type="caution">
    <text evidence="3">The sequence shown here is derived from an EMBL/GenBank/DDBJ whole genome shotgun (WGS) entry which is preliminary data.</text>
</comment>
<organism evidence="3 4">
    <name type="scientific">Paratrimastix pyriformis</name>
    <dbReference type="NCBI Taxonomy" id="342808"/>
    <lineage>
        <taxon>Eukaryota</taxon>
        <taxon>Metamonada</taxon>
        <taxon>Preaxostyla</taxon>
        <taxon>Paratrimastigidae</taxon>
        <taxon>Paratrimastix</taxon>
    </lineage>
</organism>
<dbReference type="EMBL" id="JAPMOS010000028">
    <property type="protein sequence ID" value="KAJ4458549.1"/>
    <property type="molecule type" value="Genomic_DNA"/>
</dbReference>
<evidence type="ECO:0000256" key="2">
    <source>
        <dbReference type="SAM" id="MobiDB-lite"/>
    </source>
</evidence>
<feature type="region of interest" description="Disordered" evidence="2">
    <location>
        <begin position="403"/>
        <end position="426"/>
    </location>
</feature>
<protein>
    <submittedName>
        <fullName evidence="3">Uncharacterized protein</fullName>
    </submittedName>
</protein>